<sequence>MSSFGKEKRNFMTEDNEDLDRIEVITTSTASSRTELFTQQDVSQNLLAIGNEQSYRIYVTAASDDNKSKKSDCGGSRDGTDEQCVDESIELITNFVALSDKRTTSPLSALACSFNRGATPTNMVRRWSQTLARFDRDKNSIREKTIYRMPSRKYFEVDGNLHATNGLEAENEVELLAQEIEQHDGLMQDTALSHQHRLETLRALPQPLSTKRSLKRKLAISIEQHASEQHKCSWCHNMTNAFISFLLRTWRVIGVISHRVEIWYDDLKTIEGQFGCNVSSYFKFLRWLLMLNIVMLLCVLMFIIFPQLLYNTMATEVNLNQTSLVVGYSANRRDSASTLFLNLLTGEGYLQNSLLFYSGYSDATFRLHPSLSQYSLPHAYFMTMLVLYLLIFIIISTKMARVYRLSFIQAAGNGRGILAAKTICAWDYGISNRKAADLKHIAIFSELKAILNEKTVPKRTLTIWWRIWIFFSRAIAHMLVAAIIGGAGVGVWILLKELDSNDDVSGVRTLSTAGILNLTMLLMQSVLSWISRMEDYRSPRRTLHIALLRNFFLEAVIVSVLVYFLLTKPYSQCWETHIGQELYRFIVMDTFICLLIIPFFCVTRALLASLYWPWLGGPDFDISQKSLGLVYNQTLLWLGLLFAPLLVAIIVCKMFLKFYINKALLMYLCKPSCHIWRSAQTHTLYLVFTFVSLLGVILTLGFIMTQLPMSSQCGPFRDSGYMFQIFIDGVLQLRENQTLWRLLTLLVRPAAVGLMLVIMSTLVYYLRAKSRARRLMVKLLKEMIYLEAKDKEFLLNRIMNITKNRDSSLVDARSIGRRRLHTTLQRPPVEVSIENEISGTNSSQPTARSDGFILRSRNT</sequence>
<evidence type="ECO:0000256" key="3">
    <source>
        <dbReference type="ARBA" id="ARBA00022692"/>
    </source>
</evidence>
<feature type="transmembrane region" description="Helical" evidence="7">
    <location>
        <begin position="635"/>
        <end position="656"/>
    </location>
</feature>
<evidence type="ECO:0000256" key="2">
    <source>
        <dbReference type="ARBA" id="ARBA00006510"/>
    </source>
</evidence>
<feature type="transmembrane region" description="Helical" evidence="7">
    <location>
        <begin position="507"/>
        <end position="530"/>
    </location>
</feature>
<feature type="compositionally biased region" description="Polar residues" evidence="6">
    <location>
        <begin position="835"/>
        <end position="847"/>
    </location>
</feature>
<dbReference type="GO" id="GO:0005886">
    <property type="term" value="C:plasma membrane"/>
    <property type="evidence" value="ECO:0007669"/>
    <property type="project" value="InterPro"/>
</dbReference>
<dbReference type="OrthoDB" id="7740483at2759"/>
<feature type="transmembrane region" description="Helical" evidence="7">
    <location>
        <begin position="287"/>
        <end position="310"/>
    </location>
</feature>
<reference evidence="9" key="1">
    <citation type="submission" date="2013-07" db="EMBL/GenBank/DDBJ databases">
        <authorList>
            <person name="Geib S."/>
        </authorList>
    </citation>
    <scope>NUCLEOTIDE SEQUENCE</scope>
</reference>
<evidence type="ECO:0000259" key="8">
    <source>
        <dbReference type="Pfam" id="PF07810"/>
    </source>
</evidence>
<organism evidence="9">
    <name type="scientific">Ceratitis capitata</name>
    <name type="common">Mediterranean fruit fly</name>
    <name type="synonym">Tephritis capitata</name>
    <dbReference type="NCBI Taxonomy" id="7213"/>
    <lineage>
        <taxon>Eukaryota</taxon>
        <taxon>Metazoa</taxon>
        <taxon>Ecdysozoa</taxon>
        <taxon>Arthropoda</taxon>
        <taxon>Hexapoda</taxon>
        <taxon>Insecta</taxon>
        <taxon>Pterygota</taxon>
        <taxon>Neoptera</taxon>
        <taxon>Endopterygota</taxon>
        <taxon>Diptera</taxon>
        <taxon>Brachycera</taxon>
        <taxon>Muscomorpha</taxon>
        <taxon>Tephritoidea</taxon>
        <taxon>Tephritidae</taxon>
        <taxon>Ceratitis</taxon>
        <taxon>Ceratitis</taxon>
    </lineage>
</organism>
<evidence type="ECO:0000256" key="4">
    <source>
        <dbReference type="ARBA" id="ARBA00022989"/>
    </source>
</evidence>
<keyword evidence="5 7" id="KW-0472">Membrane</keyword>
<keyword evidence="4 7" id="KW-1133">Transmembrane helix</keyword>
<feature type="transmembrane region" description="Helical" evidence="7">
    <location>
        <begin position="586"/>
        <end position="614"/>
    </location>
</feature>
<dbReference type="AlphaFoldDB" id="W8BII4"/>
<accession>W8BII4</accession>
<evidence type="ECO:0000256" key="7">
    <source>
        <dbReference type="SAM" id="Phobius"/>
    </source>
</evidence>
<gene>
    <name evidence="9" type="primary">TMC5</name>
</gene>
<comment type="similarity">
    <text evidence="2">Belongs to the TMC family.</text>
</comment>
<feature type="transmembrane region" description="Helical" evidence="7">
    <location>
        <begin position="474"/>
        <end position="495"/>
    </location>
</feature>
<reference evidence="9" key="2">
    <citation type="journal article" date="2014" name="BMC Genomics">
        <title>A genomic perspective to assessing quality of mass-reared SIT flies used in Mediterranean fruit fly (Ceratitis capitata) eradication in California.</title>
        <authorList>
            <person name="Calla B."/>
            <person name="Hall B."/>
            <person name="Hou S."/>
            <person name="Geib S.M."/>
        </authorList>
    </citation>
    <scope>NUCLEOTIDE SEQUENCE</scope>
</reference>
<dbReference type="InterPro" id="IPR012496">
    <property type="entry name" value="TMC_dom"/>
</dbReference>
<dbReference type="InterPro" id="IPR038900">
    <property type="entry name" value="TMC"/>
</dbReference>
<dbReference type="Pfam" id="PF07810">
    <property type="entry name" value="TMC"/>
    <property type="match status" value="1"/>
</dbReference>
<keyword evidence="3 7" id="KW-0812">Transmembrane</keyword>
<dbReference type="PANTHER" id="PTHR23302">
    <property type="entry name" value="TRANSMEMBRANE CHANNEL-RELATED"/>
    <property type="match status" value="1"/>
</dbReference>
<evidence type="ECO:0000313" key="9">
    <source>
        <dbReference type="EMBL" id="JAB98537.1"/>
    </source>
</evidence>
<dbReference type="PANTHER" id="PTHR23302:SF43">
    <property type="entry name" value="TMC DOMAIN-CONTAINING PROTEIN"/>
    <property type="match status" value="1"/>
</dbReference>
<feature type="transmembrane region" description="Helical" evidence="7">
    <location>
        <begin position="379"/>
        <end position="397"/>
    </location>
</feature>
<evidence type="ECO:0000256" key="6">
    <source>
        <dbReference type="SAM" id="MobiDB-lite"/>
    </source>
</evidence>
<evidence type="ECO:0000256" key="1">
    <source>
        <dbReference type="ARBA" id="ARBA00004141"/>
    </source>
</evidence>
<feature type="transmembrane region" description="Helical" evidence="7">
    <location>
        <begin position="745"/>
        <end position="766"/>
    </location>
</feature>
<name>W8BII4_CERCA</name>
<protein>
    <submittedName>
        <fullName evidence="9">Transmembrane channel-like protein 5</fullName>
    </submittedName>
</protein>
<feature type="transmembrane region" description="Helical" evidence="7">
    <location>
        <begin position="684"/>
        <end position="704"/>
    </location>
</feature>
<feature type="region of interest" description="Disordered" evidence="6">
    <location>
        <begin position="834"/>
        <end position="859"/>
    </location>
</feature>
<dbReference type="GO" id="GO:0008381">
    <property type="term" value="F:mechanosensitive monoatomic ion channel activity"/>
    <property type="evidence" value="ECO:0007669"/>
    <property type="project" value="TreeGrafter"/>
</dbReference>
<comment type="subcellular location">
    <subcellularLocation>
        <location evidence="1">Membrane</location>
        <topology evidence="1">Multi-pass membrane protein</topology>
    </subcellularLocation>
</comment>
<feature type="domain" description="TMC" evidence="8">
    <location>
        <begin position="573"/>
        <end position="679"/>
    </location>
</feature>
<dbReference type="EMBL" id="GAMC01008018">
    <property type="protein sequence ID" value="JAB98537.1"/>
    <property type="molecule type" value="mRNA"/>
</dbReference>
<proteinExistence type="evidence at transcript level"/>
<evidence type="ECO:0000256" key="5">
    <source>
        <dbReference type="ARBA" id="ARBA00023136"/>
    </source>
</evidence>